<dbReference type="InterPro" id="IPR015943">
    <property type="entry name" value="WD40/YVTN_repeat-like_dom_sf"/>
</dbReference>
<dbReference type="EMBL" id="CP006850">
    <property type="protein sequence ID" value="AHH15662.1"/>
    <property type="molecule type" value="Genomic_DNA"/>
</dbReference>
<dbReference type="PANTHER" id="PTHR19842">
    <property type="entry name" value="G BETA-LIKE PROTEIN GBL"/>
    <property type="match status" value="1"/>
</dbReference>
<protein>
    <submittedName>
        <fullName evidence="2">WD40 repeat-containing protein</fullName>
    </submittedName>
</protein>
<dbReference type="PATRIC" id="fig|1415166.3.peg.863"/>
<dbReference type="GO" id="GO:0032956">
    <property type="term" value="P:regulation of actin cytoskeleton organization"/>
    <property type="evidence" value="ECO:0007669"/>
    <property type="project" value="TreeGrafter"/>
</dbReference>
<evidence type="ECO:0000256" key="1">
    <source>
        <dbReference type="ARBA" id="ARBA00009890"/>
    </source>
</evidence>
<dbReference type="InterPro" id="IPR001680">
    <property type="entry name" value="WD40_rpt"/>
</dbReference>
<dbReference type="GO" id="GO:0031929">
    <property type="term" value="P:TOR signaling"/>
    <property type="evidence" value="ECO:0007669"/>
    <property type="project" value="InterPro"/>
</dbReference>
<dbReference type="eggNOG" id="COG2319">
    <property type="taxonomic scope" value="Bacteria"/>
</dbReference>
<dbReference type="HOGENOM" id="CLU_396299_0_0_11"/>
<dbReference type="Gene3D" id="2.130.10.10">
    <property type="entry name" value="YVTN repeat-like/Quinoprotein amine dehydrogenase"/>
    <property type="match status" value="3"/>
</dbReference>
<evidence type="ECO:0000313" key="3">
    <source>
        <dbReference type="Proteomes" id="UP000019150"/>
    </source>
</evidence>
<dbReference type="Proteomes" id="UP000019150">
    <property type="component" value="Chromosome"/>
</dbReference>
<dbReference type="AlphaFoldDB" id="W5T8W5"/>
<organism evidence="2 3">
    <name type="scientific">Nocardia nova SH22a</name>
    <dbReference type="NCBI Taxonomy" id="1415166"/>
    <lineage>
        <taxon>Bacteria</taxon>
        <taxon>Bacillati</taxon>
        <taxon>Actinomycetota</taxon>
        <taxon>Actinomycetes</taxon>
        <taxon>Mycobacteriales</taxon>
        <taxon>Nocardiaceae</taxon>
        <taxon>Nocardia</taxon>
    </lineage>
</organism>
<dbReference type="InterPro" id="IPR036322">
    <property type="entry name" value="WD40_repeat_dom_sf"/>
</dbReference>
<dbReference type="GO" id="GO:0031931">
    <property type="term" value="C:TORC1 complex"/>
    <property type="evidence" value="ECO:0007669"/>
    <property type="project" value="InterPro"/>
</dbReference>
<dbReference type="STRING" id="1415166.NONO_c08550"/>
<dbReference type="GO" id="GO:0031932">
    <property type="term" value="C:TORC2 complex"/>
    <property type="evidence" value="ECO:0007669"/>
    <property type="project" value="InterPro"/>
</dbReference>
<reference evidence="2 3" key="1">
    <citation type="journal article" date="2014" name="Appl. Environ. Microbiol.">
        <title>Insights into the Microbial Degradation of Rubber and Gutta-Percha by Analysis of the Complete Genome of Nocardia nova SH22a.</title>
        <authorList>
            <person name="Luo Q."/>
            <person name="Hiessl S."/>
            <person name="Poehlein A."/>
            <person name="Daniel R."/>
            <person name="Steinbuchel A."/>
        </authorList>
    </citation>
    <scope>NUCLEOTIDE SEQUENCE [LARGE SCALE GENOMIC DNA]</scope>
    <source>
        <strain evidence="2">SH22a</strain>
    </source>
</reference>
<dbReference type="InterPro" id="IPR037588">
    <property type="entry name" value="MLST8"/>
</dbReference>
<dbReference type="PANTHER" id="PTHR19842:SF0">
    <property type="entry name" value="TARGET OF RAPAMYCIN COMPLEX SUBUNIT LST8"/>
    <property type="match status" value="1"/>
</dbReference>
<evidence type="ECO:0000313" key="2">
    <source>
        <dbReference type="EMBL" id="AHH15662.1"/>
    </source>
</evidence>
<dbReference type="KEGG" id="nno:NONO_c08550"/>
<accession>W5T8W5</accession>
<keyword evidence="3" id="KW-1185">Reference proteome</keyword>
<dbReference type="SUPFAM" id="SSF50978">
    <property type="entry name" value="WD40 repeat-like"/>
    <property type="match status" value="2"/>
</dbReference>
<dbReference type="SMART" id="SM00320">
    <property type="entry name" value="WD40"/>
    <property type="match status" value="10"/>
</dbReference>
<gene>
    <name evidence="2" type="ORF">NONO_c08550</name>
</gene>
<dbReference type="Pfam" id="PF00400">
    <property type="entry name" value="WD40"/>
    <property type="match status" value="4"/>
</dbReference>
<sequence length="695" mass="74064">MYYRADAASRRALEVRGEALAEKLGQDIQLRGFASDVAADGERRTTSEALAAHALSPTTSNMPLIAAGYRTRGAVRVLPSYGTTTNYAVDPGGRWAAIGSGDGRVDLVDLSTGSAPESLPPGDGTDYEALAVNGNGRWVVSGNSSGTVLLWDSHSHQAPEKFPDPDHAWALAVAVTSDGRWVAVADYNGRVRVWDTRTSVVHDVSAEFGQFDAGFTLSADGRWLVTLGQDSHLRQWDLWTEAPPRNLGGPEIHAGARPVASPDGRWVVAATSEGRMGLWDTRSDAPPRLYPVTLPGPSAVSADGRWVAWCDNGSVMLWDSLGDGAARTRIAPPDTSCQGVTIDPETDRVTTVDRVGRVAKWDFDHPSDAHRLPDVASLGANPILVSDGGDRVVSQTSDGRIGMWNAHSDALPRTVDRDTSFADVALSSDGRWLVSAYDEVRVLDLDGTVPVRTMPGTQPLSNVAIDGDDGRVIAGDENGRVHLWDTHSPAPPRLLSMPGEIRATAISADGRWVAAAQNSGAVQIWDTADAAAPPRTMPFSGPDSVVLLRISPDGRWVVGRGKTSGLRLWDTRTQAPPRILRAPDTDAMIVNMAISPDGRWVAGSTSKGVLLWSTDSRQEGVAWPLQLWGLADGLAFGTGSDSITVVSDEGEAVVQPLIRDADPDALCAALGGGITDEEWRGWVSLSVRPVDICPH</sequence>
<proteinExistence type="inferred from homology"/>
<comment type="similarity">
    <text evidence="1">Belongs to the WD repeat LST8 family.</text>
</comment>
<name>W5T8W5_9NOCA</name>